<dbReference type="InterPro" id="IPR045272">
    <property type="entry name" value="ANXUR1/2-like"/>
</dbReference>
<dbReference type="InterPro" id="IPR000719">
    <property type="entry name" value="Prot_kinase_dom"/>
</dbReference>
<dbReference type="InterPro" id="IPR025886">
    <property type="entry name" value="PP2-like"/>
</dbReference>
<dbReference type="AlphaFoldDB" id="A0AAD5BYK8"/>
<protein>
    <recommendedName>
        <fullName evidence="1">Protein kinase domain-containing protein</fullName>
    </recommendedName>
</protein>
<keyword evidence="3" id="KW-1185">Reference proteome</keyword>
<dbReference type="PANTHER" id="PTHR27003:SF471">
    <property type="entry name" value="VASCULAR ENDOTHELIAL GROWTH FACTOR RECEPTOR 2 (VEGFR2)-RELATED"/>
    <property type="match status" value="1"/>
</dbReference>
<dbReference type="GO" id="GO:0009506">
    <property type="term" value="C:plasmodesma"/>
    <property type="evidence" value="ECO:0007669"/>
    <property type="project" value="TreeGrafter"/>
</dbReference>
<comment type="caution">
    <text evidence="2">The sequence shown here is derived from an EMBL/GenBank/DDBJ whole genome shotgun (WGS) entry which is preliminary data.</text>
</comment>
<feature type="domain" description="Protein kinase" evidence="1">
    <location>
        <begin position="20"/>
        <end position="611"/>
    </location>
</feature>
<feature type="non-terminal residue" evidence="2">
    <location>
        <position position="904"/>
    </location>
</feature>
<dbReference type="Gene3D" id="1.10.510.10">
    <property type="entry name" value="Transferase(Phosphotransferase) domain 1"/>
    <property type="match status" value="2"/>
</dbReference>
<dbReference type="InterPro" id="IPR001245">
    <property type="entry name" value="Ser-Thr/Tyr_kinase_cat_dom"/>
</dbReference>
<organism evidence="2 3">
    <name type="scientific">Ambrosia artemisiifolia</name>
    <name type="common">Common ragweed</name>
    <dbReference type="NCBI Taxonomy" id="4212"/>
    <lineage>
        <taxon>Eukaryota</taxon>
        <taxon>Viridiplantae</taxon>
        <taxon>Streptophyta</taxon>
        <taxon>Embryophyta</taxon>
        <taxon>Tracheophyta</taxon>
        <taxon>Spermatophyta</taxon>
        <taxon>Magnoliopsida</taxon>
        <taxon>eudicotyledons</taxon>
        <taxon>Gunneridae</taxon>
        <taxon>Pentapetalae</taxon>
        <taxon>asterids</taxon>
        <taxon>campanulids</taxon>
        <taxon>Asterales</taxon>
        <taxon>Asteraceae</taxon>
        <taxon>Asteroideae</taxon>
        <taxon>Heliantheae alliance</taxon>
        <taxon>Heliantheae</taxon>
        <taxon>Ambrosia</taxon>
    </lineage>
</organism>
<dbReference type="Pfam" id="PF07714">
    <property type="entry name" value="PK_Tyr_Ser-Thr"/>
    <property type="match status" value="1"/>
</dbReference>
<evidence type="ECO:0000259" key="1">
    <source>
        <dbReference type="PROSITE" id="PS50011"/>
    </source>
</evidence>
<dbReference type="SUPFAM" id="SSF56112">
    <property type="entry name" value="Protein kinase-like (PK-like)"/>
    <property type="match status" value="2"/>
</dbReference>
<evidence type="ECO:0000313" key="3">
    <source>
        <dbReference type="Proteomes" id="UP001206925"/>
    </source>
</evidence>
<dbReference type="GO" id="GO:0005524">
    <property type="term" value="F:ATP binding"/>
    <property type="evidence" value="ECO:0007669"/>
    <property type="project" value="InterPro"/>
</dbReference>
<gene>
    <name evidence="2" type="ORF">M8C21_027233</name>
</gene>
<dbReference type="EMBL" id="JAMZMK010010358">
    <property type="protein sequence ID" value="KAI7731912.1"/>
    <property type="molecule type" value="Genomic_DNA"/>
</dbReference>
<dbReference type="PROSITE" id="PS50011">
    <property type="entry name" value="PROTEIN_KINASE_DOM"/>
    <property type="match status" value="1"/>
</dbReference>
<dbReference type="PANTHER" id="PTHR27003">
    <property type="entry name" value="OS07G0166700 PROTEIN"/>
    <property type="match status" value="1"/>
</dbReference>
<evidence type="ECO:0000313" key="2">
    <source>
        <dbReference type="EMBL" id="KAI7731912.1"/>
    </source>
</evidence>
<dbReference type="Gene3D" id="3.30.200.20">
    <property type="entry name" value="Phosphorylase Kinase, domain 1"/>
    <property type="match status" value="1"/>
</dbReference>
<dbReference type="Pfam" id="PF14299">
    <property type="entry name" value="PP2"/>
    <property type="match status" value="1"/>
</dbReference>
<proteinExistence type="predicted"/>
<dbReference type="Proteomes" id="UP001206925">
    <property type="component" value="Unassembled WGS sequence"/>
</dbReference>
<reference evidence="2" key="1">
    <citation type="submission" date="2022-06" db="EMBL/GenBank/DDBJ databases">
        <title>Uncovering the hologenomic basis of an extraordinary plant invasion.</title>
        <authorList>
            <person name="Bieker V.C."/>
            <person name="Martin M.D."/>
            <person name="Gilbert T."/>
            <person name="Hodgins K."/>
            <person name="Battlay P."/>
            <person name="Petersen B."/>
            <person name="Wilson J."/>
        </authorList>
    </citation>
    <scope>NUCLEOTIDE SEQUENCE</scope>
    <source>
        <strain evidence="2">AA19_3_7</strain>
        <tissue evidence="2">Leaf</tissue>
    </source>
</reference>
<dbReference type="GO" id="GO:0005886">
    <property type="term" value="C:plasma membrane"/>
    <property type="evidence" value="ECO:0007669"/>
    <property type="project" value="TreeGrafter"/>
</dbReference>
<feature type="non-terminal residue" evidence="2">
    <location>
        <position position="1"/>
    </location>
</feature>
<dbReference type="InterPro" id="IPR011009">
    <property type="entry name" value="Kinase-like_dom_sf"/>
</dbReference>
<dbReference type="GO" id="GO:0004714">
    <property type="term" value="F:transmembrane receptor protein tyrosine kinase activity"/>
    <property type="evidence" value="ECO:0007669"/>
    <property type="project" value="InterPro"/>
</dbReference>
<name>A0AAD5BYK8_AMBAR</name>
<sequence length="904" mass="104804">KTNNNLHVSLEAIKAGTQNFSDYTCVGEGRFWKLYEGEVTDANGCTAIFAKRWDIKSHQGRTQFFTELNTLLKYKHENLIRLIGYCNEKNEKIIIYEHACNGSLAKHLHDPSLTKVHERAEHVDDNACISLGYIDPQYKFDGYLSRFSDIYSLGVILFEMLCGRLAWAEGCKDHSQSLGPLVVRYYNEEGNLDNMIFDGIKEQITPPSLTTFLTIAIQCLHNWDKQPTLDRLITQLGKALKLQEDYEIWEPKLPIDYKEIIKRSKRPYIFKSKTKRDLYDMFSIGILLKTTNCFHSEITEKEMKWYQQKDFHTRTICYVNGDLFLNQASHGAIVEVIPSTLKALHFKKLAMQVKQGESEKSKEVQQVSKSKSETDKFLPMKMLSAEEIVHNSSDGKKGTYVIKQKTFDGDHLKDDHLLSRIKTNNNFHVSLEAINAGTQNFSDYTCVGEGRFWKLYEGEVTDANGCTAIFAKRWDSKSHQGRTHKVLERAEHVDDNCYISLGYIDPEYEFAGCLTESSDIYSLGVILFEMLCGRLAWAEGCEDHSQSLGPLAVRYYNEEGNLYNMIFDGIKEQITPPSLTTFQTIAIQCLEVDRYKRPTITQLITQLKKALEFQEDYEIWEPKLPIDYKEVIEVSKTPDIYDDKRKKDLYDMFLKGILLQDGKHLVSMGCNGERNLMVSAKMFFYKIPLLRKWRSIPESRFPKVAEMFDISDMKIRIKIRNHFFATCVNYKVHLIFRFRSPSKSKAERMYVNLKYRMGNESLCAYFATLREDGWMMIELFQSLNHNNNTDFEKASHGAIVEVILSTLKAFKFKKLTMQVKHGESEKSKEVQQVSKSKSETDKFLPMKMLSGEEVVHNSSDVAIQHRYDMDYELPRKHVFHIEFRISSKMLSAHTENVCYLVFKL</sequence>
<accession>A0AAD5BYK8</accession>